<dbReference type="SUPFAM" id="SSF46894">
    <property type="entry name" value="C-terminal effector domain of the bipartite response regulators"/>
    <property type="match status" value="1"/>
</dbReference>
<dbReference type="SMART" id="SM00862">
    <property type="entry name" value="Trans_reg_C"/>
    <property type="match status" value="1"/>
</dbReference>
<evidence type="ECO:0000313" key="5">
    <source>
        <dbReference type="Proteomes" id="UP000433575"/>
    </source>
</evidence>
<dbReference type="GO" id="GO:0000160">
    <property type="term" value="P:phosphorelay signal transduction system"/>
    <property type="evidence" value="ECO:0007669"/>
    <property type="project" value="InterPro"/>
</dbReference>
<name>A0A6N7S577_9FIRM</name>
<organism evidence="3 5">
    <name type="scientific">Holdemania massiliensis</name>
    <dbReference type="NCBI Taxonomy" id="1468449"/>
    <lineage>
        <taxon>Bacteria</taxon>
        <taxon>Bacillati</taxon>
        <taxon>Bacillota</taxon>
        <taxon>Erysipelotrichia</taxon>
        <taxon>Erysipelotrichales</taxon>
        <taxon>Erysipelotrichaceae</taxon>
        <taxon>Holdemania</taxon>
    </lineage>
</organism>
<dbReference type="Gene3D" id="1.10.10.10">
    <property type="entry name" value="Winged helix-like DNA-binding domain superfamily/Winged helix DNA-binding domain"/>
    <property type="match status" value="1"/>
</dbReference>
<evidence type="ECO:0000313" key="4">
    <source>
        <dbReference type="EMBL" id="MSC32805.1"/>
    </source>
</evidence>
<dbReference type="GO" id="GO:0006355">
    <property type="term" value="P:regulation of DNA-templated transcription"/>
    <property type="evidence" value="ECO:0007669"/>
    <property type="project" value="InterPro"/>
</dbReference>
<sequence length="384" mass="44602">MEKISIQMLGGFILRSQDQTIDLVGYLGKQTASFLAYLCLNHNILVTKEKLIEMFWEDSKNPLNAMKFTVHRLRKCLEELPVSEAGSWILTQRGGYSFNCANLSLDIDALNIPLDVSSLNEEQTEALMQQYPGEFLPGLDQSWIYTYREQFWQLYLQRVQTAAQTLADQQRTQQAENILLKALQQDQYQDQLNYLYLKILLDQKKYARAIQHYEKISGSFYKEFGMEFQGQSQSLVYFVKANNEEKELTPVDYLAELESASEPAAFYCERPVFAKLVQNKRLEASRNQEPAVLVIVSLKVTDAKLSTQDSGDQLNRIIRSGLRANDVYTRFSKTQFGILMNVRQKEDTALVMDRLARRFYKKIPSSRCRLNYEYERLKEKSRQG</sequence>
<dbReference type="Gene3D" id="1.25.40.10">
    <property type="entry name" value="Tetratricopeptide repeat domain"/>
    <property type="match status" value="1"/>
</dbReference>
<dbReference type="InterPro" id="IPR016032">
    <property type="entry name" value="Sig_transdc_resp-reg_C-effctor"/>
</dbReference>
<keyword evidence="1" id="KW-0238">DNA-binding</keyword>
<dbReference type="PANTHER" id="PTHR35807">
    <property type="entry name" value="TRANSCRIPTIONAL REGULATOR REDD-RELATED"/>
    <property type="match status" value="1"/>
</dbReference>
<gene>
    <name evidence="4" type="ORF">GKD88_06700</name>
    <name evidence="3" type="ORF">GKE08_06905</name>
</gene>
<evidence type="ECO:0000259" key="2">
    <source>
        <dbReference type="SMART" id="SM00862"/>
    </source>
</evidence>
<protein>
    <recommendedName>
        <fullName evidence="2">OmpR/PhoB-type domain-containing protein</fullName>
    </recommendedName>
</protein>
<evidence type="ECO:0000256" key="1">
    <source>
        <dbReference type="ARBA" id="ARBA00023125"/>
    </source>
</evidence>
<evidence type="ECO:0000313" key="6">
    <source>
        <dbReference type="Proteomes" id="UP000480929"/>
    </source>
</evidence>
<dbReference type="Pfam" id="PF00486">
    <property type="entry name" value="Trans_reg_C"/>
    <property type="match status" value="1"/>
</dbReference>
<accession>A0A6N7S577</accession>
<proteinExistence type="predicted"/>
<feature type="domain" description="OmpR/PhoB-type" evidence="2">
    <location>
        <begin position="18"/>
        <end position="98"/>
    </location>
</feature>
<reference evidence="5 6" key="1">
    <citation type="journal article" date="2019" name="Nat. Med.">
        <title>A library of human gut bacterial isolates paired with longitudinal multiomics data enables mechanistic microbiome research.</title>
        <authorList>
            <person name="Poyet M."/>
            <person name="Groussin M."/>
            <person name="Gibbons S.M."/>
            <person name="Avila-Pacheco J."/>
            <person name="Jiang X."/>
            <person name="Kearney S.M."/>
            <person name="Perrotta A.R."/>
            <person name="Berdy B."/>
            <person name="Zhao S."/>
            <person name="Lieberman T.D."/>
            <person name="Swanson P.K."/>
            <person name="Smith M."/>
            <person name="Roesemann S."/>
            <person name="Alexander J.E."/>
            <person name="Rich S.A."/>
            <person name="Livny J."/>
            <person name="Vlamakis H."/>
            <person name="Clish C."/>
            <person name="Bullock K."/>
            <person name="Deik A."/>
            <person name="Scott J."/>
            <person name="Pierce K.A."/>
            <person name="Xavier R.J."/>
            <person name="Alm E.J."/>
        </authorList>
    </citation>
    <scope>NUCLEOTIDE SEQUENCE [LARGE SCALE GENOMIC DNA]</scope>
    <source>
        <strain evidence="3 5">BIOML-A4</strain>
        <strain evidence="4 6">BIOML-A5</strain>
    </source>
</reference>
<dbReference type="Proteomes" id="UP000480929">
    <property type="component" value="Unassembled WGS sequence"/>
</dbReference>
<evidence type="ECO:0000313" key="3">
    <source>
        <dbReference type="EMBL" id="MSA89051.1"/>
    </source>
</evidence>
<dbReference type="EMBL" id="WKPJ01000007">
    <property type="protein sequence ID" value="MSA89051.1"/>
    <property type="molecule type" value="Genomic_DNA"/>
</dbReference>
<dbReference type="OrthoDB" id="142950at2"/>
<dbReference type="AlphaFoldDB" id="A0A6N7S577"/>
<dbReference type="PANTHER" id="PTHR35807:SF2">
    <property type="entry name" value="TRANSCRIPTIONAL ACTIVATOR DOMAIN"/>
    <property type="match status" value="1"/>
</dbReference>
<dbReference type="Proteomes" id="UP000433575">
    <property type="component" value="Unassembled WGS sequence"/>
</dbReference>
<keyword evidence="6" id="KW-1185">Reference proteome</keyword>
<comment type="caution">
    <text evidence="3">The sequence shown here is derived from an EMBL/GenBank/DDBJ whole genome shotgun (WGS) entry which is preliminary data.</text>
</comment>
<dbReference type="EMBL" id="WKPI01000008">
    <property type="protein sequence ID" value="MSC32805.1"/>
    <property type="molecule type" value="Genomic_DNA"/>
</dbReference>
<dbReference type="InterPro" id="IPR011990">
    <property type="entry name" value="TPR-like_helical_dom_sf"/>
</dbReference>
<dbReference type="RefSeq" id="WP_154238432.1">
    <property type="nucleotide sequence ID" value="NZ_CALJPI010000072.1"/>
</dbReference>
<dbReference type="InterPro" id="IPR051677">
    <property type="entry name" value="AfsR-DnrI-RedD_regulator"/>
</dbReference>
<dbReference type="SUPFAM" id="SSF48452">
    <property type="entry name" value="TPR-like"/>
    <property type="match status" value="1"/>
</dbReference>
<dbReference type="InterPro" id="IPR001867">
    <property type="entry name" value="OmpR/PhoB-type_DNA-bd"/>
</dbReference>
<dbReference type="GO" id="GO:0003677">
    <property type="term" value="F:DNA binding"/>
    <property type="evidence" value="ECO:0007669"/>
    <property type="project" value="UniProtKB-KW"/>
</dbReference>
<dbReference type="InterPro" id="IPR036388">
    <property type="entry name" value="WH-like_DNA-bd_sf"/>
</dbReference>